<feature type="compositionally biased region" description="Polar residues" evidence="1">
    <location>
        <begin position="157"/>
        <end position="171"/>
    </location>
</feature>
<feature type="region of interest" description="Disordered" evidence="1">
    <location>
        <begin position="157"/>
        <end position="176"/>
    </location>
</feature>
<evidence type="ECO:0000313" key="3">
    <source>
        <dbReference type="Proteomes" id="UP001604335"/>
    </source>
</evidence>
<reference evidence="3" key="1">
    <citation type="journal article" date="2024" name="Algal Res.">
        <title>Biochemical, toxicological and genomic investigation of a high-biomass producing Limnothrix strain isolated from Italian shallow drinking water reservoir.</title>
        <authorList>
            <person name="Simonazzi M."/>
            <person name="Shishido T.K."/>
            <person name="Delbaje E."/>
            <person name="Wahlsten M."/>
            <person name="Fewer D.P."/>
            <person name="Sivonen K."/>
            <person name="Pezzolesi L."/>
            <person name="Pistocchi R."/>
        </authorList>
    </citation>
    <scope>NUCLEOTIDE SEQUENCE [LARGE SCALE GENOMIC DNA]</scope>
    <source>
        <strain evidence="3">LRLZ20PSL1</strain>
    </source>
</reference>
<evidence type="ECO:0000256" key="1">
    <source>
        <dbReference type="SAM" id="MobiDB-lite"/>
    </source>
</evidence>
<proteinExistence type="predicted"/>
<accession>A0ABW7CHD4</accession>
<sequence>MSTHSPKSGQRPEDNVRAIADALAVYLAWSFRNSVTQVKKTTTATPEAPVVGWSASDSQSSATARAMTDQPSVGLADSVAPSATPGKAEDDSVNLQKLTQFAQLGPDAIEPILSSESSSELRPTAELRAETEPSCQLPGLIAAMPTTETVASGVNFQSERSSTATAAQGSPDSDWVDFWADPWDTALEPGMG</sequence>
<organism evidence="2 3">
    <name type="scientific">Limnothrix redekei LRLZ20PSL1</name>
    <dbReference type="NCBI Taxonomy" id="3112953"/>
    <lineage>
        <taxon>Bacteria</taxon>
        <taxon>Bacillati</taxon>
        <taxon>Cyanobacteriota</taxon>
        <taxon>Cyanophyceae</taxon>
        <taxon>Pseudanabaenales</taxon>
        <taxon>Pseudanabaenaceae</taxon>
        <taxon>Limnothrix</taxon>
    </lineage>
</organism>
<protein>
    <submittedName>
        <fullName evidence="2">Uncharacterized protein</fullName>
    </submittedName>
</protein>
<feature type="region of interest" description="Disordered" evidence="1">
    <location>
        <begin position="42"/>
        <end position="91"/>
    </location>
</feature>
<dbReference type="EMBL" id="JAZAQF010000096">
    <property type="protein sequence ID" value="MFG3819654.1"/>
    <property type="molecule type" value="Genomic_DNA"/>
</dbReference>
<feature type="region of interest" description="Disordered" evidence="1">
    <location>
        <begin position="113"/>
        <end position="132"/>
    </location>
</feature>
<name>A0ABW7CHD4_9CYAN</name>
<evidence type="ECO:0000313" key="2">
    <source>
        <dbReference type="EMBL" id="MFG3819654.1"/>
    </source>
</evidence>
<dbReference type="Proteomes" id="UP001604335">
    <property type="component" value="Unassembled WGS sequence"/>
</dbReference>
<comment type="caution">
    <text evidence="2">The sequence shown here is derived from an EMBL/GenBank/DDBJ whole genome shotgun (WGS) entry which is preliminary data.</text>
</comment>
<keyword evidence="3" id="KW-1185">Reference proteome</keyword>
<gene>
    <name evidence="2" type="ORF">VPK24_18575</name>
</gene>